<dbReference type="Pfam" id="PF13020">
    <property type="entry name" value="NOV_C"/>
    <property type="match status" value="1"/>
</dbReference>
<evidence type="ECO:0000259" key="2">
    <source>
        <dbReference type="Pfam" id="PF13020"/>
    </source>
</evidence>
<dbReference type="Bgee" id="ENSGACG00000002338">
    <property type="expression patterns" value="Expressed in intestinal epithelial cell and 13 other cell types or tissues"/>
</dbReference>
<evidence type="ECO:0000256" key="1">
    <source>
        <dbReference type="SAM" id="MobiDB-lite"/>
    </source>
</evidence>
<dbReference type="PANTHER" id="PTHR32387:SF0">
    <property type="entry name" value="PROTEIN NO VEIN"/>
    <property type="match status" value="1"/>
</dbReference>
<dbReference type="InterPro" id="IPR024975">
    <property type="entry name" value="NOV_C"/>
</dbReference>
<reference evidence="3" key="2">
    <citation type="submission" date="2024-04" db="UniProtKB">
        <authorList>
            <consortium name="Ensembl"/>
        </authorList>
    </citation>
    <scope>IDENTIFICATION</scope>
</reference>
<dbReference type="InterPro" id="IPR052957">
    <property type="entry name" value="Auxin_embryo_med"/>
</dbReference>
<feature type="compositionally biased region" description="Basic and acidic residues" evidence="1">
    <location>
        <begin position="64"/>
        <end position="73"/>
    </location>
</feature>
<feature type="region of interest" description="Disordered" evidence="1">
    <location>
        <begin position="111"/>
        <end position="215"/>
    </location>
</feature>
<dbReference type="eggNOG" id="ENOG502QQIR">
    <property type="taxonomic scope" value="Eukaryota"/>
</dbReference>
<feature type="region of interest" description="Disordered" evidence="1">
    <location>
        <begin position="40"/>
        <end position="98"/>
    </location>
</feature>
<feature type="compositionally biased region" description="Polar residues" evidence="1">
    <location>
        <begin position="158"/>
        <end position="174"/>
    </location>
</feature>
<dbReference type="PANTHER" id="PTHR32387">
    <property type="entry name" value="WU:FJ29H11"/>
    <property type="match status" value="1"/>
</dbReference>
<protein>
    <recommendedName>
        <fullName evidence="2">Protein NO VEIN C-terminal domain-containing protein</fullName>
    </recommendedName>
</protein>
<feature type="compositionally biased region" description="Basic and acidic residues" evidence="1">
    <location>
        <begin position="40"/>
        <end position="52"/>
    </location>
</feature>
<feature type="compositionally biased region" description="Basic and acidic residues" evidence="1">
    <location>
        <begin position="116"/>
        <end position="126"/>
    </location>
</feature>
<feature type="compositionally biased region" description="Basic and acidic residues" evidence="1">
    <location>
        <begin position="145"/>
        <end position="154"/>
    </location>
</feature>
<reference evidence="3" key="1">
    <citation type="submission" date="2006-01" db="EMBL/GenBank/DDBJ databases">
        <authorList>
            <person name="Lindblad-Toh K."/>
            <person name="Mauceli E."/>
            <person name="Grabherr M."/>
            <person name="Chang J.L."/>
            <person name="Lander E.S."/>
        </authorList>
    </citation>
    <scope>NUCLEOTIDE SEQUENCE [LARGE SCALE GENOMIC DNA]</scope>
</reference>
<dbReference type="OMA" id="KECYHIF"/>
<proteinExistence type="predicted"/>
<dbReference type="STRING" id="69293.ENSGACP00000003042"/>
<dbReference type="AlphaFoldDB" id="G3NCJ2"/>
<accession>G3NCJ2</accession>
<organism evidence="3">
    <name type="scientific">Gasterosteus aculeatus</name>
    <name type="common">Three-spined stickleback</name>
    <dbReference type="NCBI Taxonomy" id="69293"/>
    <lineage>
        <taxon>Eukaryota</taxon>
        <taxon>Metazoa</taxon>
        <taxon>Chordata</taxon>
        <taxon>Craniata</taxon>
        <taxon>Vertebrata</taxon>
        <taxon>Euteleostomi</taxon>
        <taxon>Actinopterygii</taxon>
        <taxon>Neopterygii</taxon>
        <taxon>Teleostei</taxon>
        <taxon>Neoteleostei</taxon>
        <taxon>Acanthomorphata</taxon>
        <taxon>Eupercaria</taxon>
        <taxon>Perciformes</taxon>
        <taxon>Cottioidei</taxon>
        <taxon>Gasterosteales</taxon>
        <taxon>Gasterosteidae</taxon>
        <taxon>Gasterosteus</taxon>
    </lineage>
</organism>
<dbReference type="InParanoid" id="G3NCJ2"/>
<evidence type="ECO:0000313" key="3">
    <source>
        <dbReference type="Ensembl" id="ENSGACP00000003042.1"/>
    </source>
</evidence>
<name>G3NCJ2_GASAC</name>
<dbReference type="Ensembl" id="ENSGACT00000003053.1">
    <property type="protein sequence ID" value="ENSGACP00000003042.1"/>
    <property type="gene ID" value="ENSGACG00000002338.1"/>
</dbReference>
<feature type="domain" description="Protein NO VEIN C-terminal" evidence="2">
    <location>
        <begin position="304"/>
        <end position="380"/>
    </location>
</feature>
<sequence length="402" mass="44326">MRFLSGLITTLNDHESLMRFLAKEDVRELPSEEELWKVPEPPKAEMNLERGLSRSYSSISSPEEPARPAHEDGEQTLVCWPPRASMLSPGASRTGQPGSAVVEAVMKLWPPPAGPEYRDPDKDGHAIPRSPSSSSSYEGNQPLEGSRRPTDPHRPAPGTTNTPPSPELRQQSDSTKFDRAPNDQKCLPAPGAIQGPPSAQPAETAIDQPAPNDLGAPEAVVVSSMFKGGAETQRPPINLDFPPWNKGQPLPTLEDMELTCQRPTTVELSDDLMDMAVIGEWGEQLVNFYLCHWRDGGDLGRPTDVVWCNQSGESGQPYDFKLTFGLAGGPGIVYVEVKSTIKKEKSFIHLSANELDFALKEKERYHVFRVYSAGDAQNVRLCRIQNLAQHLHTKDLALYLFV</sequence>